<dbReference type="PANTHER" id="PTHR23070">
    <property type="entry name" value="BCS1 AAA-TYPE ATPASE"/>
    <property type="match status" value="1"/>
</dbReference>
<dbReference type="GO" id="GO:0005524">
    <property type="term" value="F:ATP binding"/>
    <property type="evidence" value="ECO:0007669"/>
    <property type="project" value="UniProtKB-KW"/>
</dbReference>
<dbReference type="InterPro" id="IPR050747">
    <property type="entry name" value="Mitochondrial_chaperone_BCS1"/>
</dbReference>
<feature type="region of interest" description="Disordered" evidence="3">
    <location>
        <begin position="105"/>
        <end position="134"/>
    </location>
</feature>
<dbReference type="InterPro" id="IPR003960">
    <property type="entry name" value="ATPase_AAA_CS"/>
</dbReference>
<feature type="compositionally biased region" description="Basic and acidic residues" evidence="3">
    <location>
        <begin position="105"/>
        <end position="132"/>
    </location>
</feature>
<dbReference type="Gene3D" id="6.10.280.40">
    <property type="match status" value="1"/>
</dbReference>
<evidence type="ECO:0000256" key="3">
    <source>
        <dbReference type="SAM" id="MobiDB-lite"/>
    </source>
</evidence>
<accession>A0A803MJI4</accession>
<name>A0A803MJI4_CHEQI</name>
<proteinExistence type="inferred from homology"/>
<comment type="similarity">
    <text evidence="1">Belongs to the AAA ATPase family. BCS1 subfamily.</text>
</comment>
<dbReference type="AlphaFoldDB" id="A0A803MJI4"/>
<evidence type="ECO:0000256" key="2">
    <source>
        <dbReference type="RuleBase" id="RU003651"/>
    </source>
</evidence>
<organism evidence="5 6">
    <name type="scientific">Chenopodium quinoa</name>
    <name type="common">Quinoa</name>
    <dbReference type="NCBI Taxonomy" id="63459"/>
    <lineage>
        <taxon>Eukaryota</taxon>
        <taxon>Viridiplantae</taxon>
        <taxon>Streptophyta</taxon>
        <taxon>Embryophyta</taxon>
        <taxon>Tracheophyta</taxon>
        <taxon>Spermatophyta</taxon>
        <taxon>Magnoliopsida</taxon>
        <taxon>eudicotyledons</taxon>
        <taxon>Gunneridae</taxon>
        <taxon>Pentapetalae</taxon>
        <taxon>Caryophyllales</taxon>
        <taxon>Chenopodiaceae</taxon>
        <taxon>Chenopodioideae</taxon>
        <taxon>Atripliceae</taxon>
        <taxon>Chenopodium</taxon>
    </lineage>
</organism>
<dbReference type="Pfam" id="PF25568">
    <property type="entry name" value="AAA_lid_At3g28540"/>
    <property type="match status" value="1"/>
</dbReference>
<dbReference type="Pfam" id="PF00004">
    <property type="entry name" value="AAA"/>
    <property type="match status" value="2"/>
</dbReference>
<dbReference type="EnsemblPlants" id="AUR62030567-RA">
    <property type="protein sequence ID" value="AUR62030567-RA:cds"/>
    <property type="gene ID" value="AUR62030567"/>
</dbReference>
<dbReference type="Gene3D" id="3.40.50.300">
    <property type="entry name" value="P-loop containing nucleotide triphosphate hydrolases"/>
    <property type="match status" value="1"/>
</dbReference>
<dbReference type="CDD" id="cd19510">
    <property type="entry name" value="RecA-like_BCS1"/>
    <property type="match status" value="1"/>
</dbReference>
<evidence type="ECO:0000313" key="6">
    <source>
        <dbReference type="Proteomes" id="UP000596660"/>
    </source>
</evidence>
<dbReference type="InterPro" id="IPR027417">
    <property type="entry name" value="P-loop_NTPase"/>
</dbReference>
<reference evidence="5" key="2">
    <citation type="submission" date="2021-03" db="UniProtKB">
        <authorList>
            <consortium name="EnsemblPlants"/>
        </authorList>
    </citation>
    <scope>IDENTIFICATION</scope>
</reference>
<sequence length="281" mass="31948">MLAMEEAKKQMILEDLQWFKSAKNYYAQIGKPWKRGYLLYGPPGTGKSTLVAAMANLLDYDIYDLELTAVRNNKQLRRLLIETTCKSIILIEDIDCSLELTGQRTEKKADKEKAKENDPLKNKPVGEKETKDKKKKGSDVTLSGLLNFIDGIWSACGEERIIVFTTNHVDKLDPALIRPVRMDLHIELSYCRYEAFKMLAKNYSPLESHPLFETIGRLLEVIDATPADVAENIMPKSLRTTTAEECLKNLVVKLEKRNKMKSEQELVLEGVEESSSSDDDE</sequence>
<feature type="domain" description="AAA+ ATPase" evidence="4">
    <location>
        <begin position="33"/>
        <end position="192"/>
    </location>
</feature>
<dbReference type="SUPFAM" id="SSF52540">
    <property type="entry name" value="P-loop containing nucleoside triphosphate hydrolases"/>
    <property type="match status" value="1"/>
</dbReference>
<keyword evidence="2" id="KW-0547">Nucleotide-binding</keyword>
<dbReference type="InterPro" id="IPR003593">
    <property type="entry name" value="AAA+_ATPase"/>
</dbReference>
<evidence type="ECO:0000256" key="1">
    <source>
        <dbReference type="ARBA" id="ARBA00007448"/>
    </source>
</evidence>
<dbReference type="InterPro" id="IPR058017">
    <property type="entry name" value="At3g28540-like_C"/>
</dbReference>
<evidence type="ECO:0000313" key="5">
    <source>
        <dbReference type="EnsemblPlants" id="AUR62030567-RA:cds"/>
    </source>
</evidence>
<dbReference type="GO" id="GO:0016887">
    <property type="term" value="F:ATP hydrolysis activity"/>
    <property type="evidence" value="ECO:0007669"/>
    <property type="project" value="InterPro"/>
</dbReference>
<keyword evidence="6" id="KW-1185">Reference proteome</keyword>
<dbReference type="InterPro" id="IPR003959">
    <property type="entry name" value="ATPase_AAA_core"/>
</dbReference>
<dbReference type="Gramene" id="AUR62030567-RA">
    <property type="protein sequence ID" value="AUR62030567-RA:cds"/>
    <property type="gene ID" value="AUR62030567"/>
</dbReference>
<reference evidence="5" key="1">
    <citation type="journal article" date="2017" name="Nature">
        <title>The genome of Chenopodium quinoa.</title>
        <authorList>
            <person name="Jarvis D.E."/>
            <person name="Ho Y.S."/>
            <person name="Lightfoot D.J."/>
            <person name="Schmoeckel S.M."/>
            <person name="Li B."/>
            <person name="Borm T.J.A."/>
            <person name="Ohyanagi H."/>
            <person name="Mineta K."/>
            <person name="Michell C.T."/>
            <person name="Saber N."/>
            <person name="Kharbatia N.M."/>
            <person name="Rupper R.R."/>
            <person name="Sharp A.R."/>
            <person name="Dally N."/>
            <person name="Boughton B.A."/>
            <person name="Woo Y.H."/>
            <person name="Gao G."/>
            <person name="Schijlen E.G.W.M."/>
            <person name="Guo X."/>
            <person name="Momin A.A."/>
            <person name="Negrao S."/>
            <person name="Al-Babili S."/>
            <person name="Gehring C."/>
            <person name="Roessner U."/>
            <person name="Jung C."/>
            <person name="Murphy K."/>
            <person name="Arold S.T."/>
            <person name="Gojobori T."/>
            <person name="van der Linden C.G."/>
            <person name="van Loo E.N."/>
            <person name="Jellen E.N."/>
            <person name="Maughan P.J."/>
            <person name="Tester M."/>
        </authorList>
    </citation>
    <scope>NUCLEOTIDE SEQUENCE [LARGE SCALE GENOMIC DNA]</scope>
    <source>
        <strain evidence="5">cv. PI 614886</strain>
    </source>
</reference>
<protein>
    <recommendedName>
        <fullName evidence="4">AAA+ ATPase domain-containing protein</fullName>
    </recommendedName>
</protein>
<evidence type="ECO:0000259" key="4">
    <source>
        <dbReference type="SMART" id="SM00382"/>
    </source>
</evidence>
<dbReference type="Proteomes" id="UP000596660">
    <property type="component" value="Unplaced"/>
</dbReference>
<dbReference type="OMA" id="ENACATE"/>
<dbReference type="SMART" id="SM00382">
    <property type="entry name" value="AAA"/>
    <property type="match status" value="1"/>
</dbReference>
<keyword evidence="2" id="KW-0067">ATP-binding</keyword>
<dbReference type="PROSITE" id="PS00674">
    <property type="entry name" value="AAA"/>
    <property type="match status" value="1"/>
</dbReference>